<reference evidence="2 3" key="1">
    <citation type="submission" date="2020-08" db="EMBL/GenBank/DDBJ databases">
        <title>Bridging the membrane lipid divide: bacteria of the FCB group superphylum have the potential to synthesize archaeal ether lipids.</title>
        <authorList>
            <person name="Villanueva L."/>
            <person name="Von Meijenfeldt F.A.B."/>
            <person name="Westbye A.B."/>
            <person name="Yadav S."/>
            <person name="Hopmans E.C."/>
            <person name="Dutilh B.E."/>
            <person name="Sinninghe Damste J.S."/>
        </authorList>
    </citation>
    <scope>NUCLEOTIDE SEQUENCE [LARGE SCALE GENOMIC DNA]</scope>
    <source>
        <strain evidence="2">NIOZ-UU36</strain>
    </source>
</reference>
<feature type="domain" description="AB hydrolase-1" evidence="1">
    <location>
        <begin position="28"/>
        <end position="160"/>
    </location>
</feature>
<dbReference type="Pfam" id="PF00561">
    <property type="entry name" value="Abhydrolase_1"/>
    <property type="match status" value="1"/>
</dbReference>
<gene>
    <name evidence="2" type="ORF">H8E29_04030</name>
</gene>
<sequence>MSIPPKTTFGRVSLPNTNLHYMKVCSGPPLVIVPATISVIRQWESLAQFMGQRYTTYFFELPGHGDSSPYPEKFESYLVPQTVANFMDAMGHETFNLMGFSFGGLLAMRTLEVLQDRIDNVILLAPCVSTRALLYSSRRQWWIRHFFITLKSPKMQKYLLQILDSCLFDQLLYSLFSRVGNFDKQILQTRDALRISQSTLDVLAYTVQEILSVDYCYSDKPFSQR</sequence>
<organism evidence="2 3">
    <name type="scientific">Candidatus Desulfolinea nitratireducens</name>
    <dbReference type="NCBI Taxonomy" id="2841698"/>
    <lineage>
        <taxon>Bacteria</taxon>
        <taxon>Bacillati</taxon>
        <taxon>Chloroflexota</taxon>
        <taxon>Anaerolineae</taxon>
        <taxon>Anaerolineales</taxon>
        <taxon>Anaerolineales incertae sedis</taxon>
        <taxon>Candidatus Desulfolinea</taxon>
    </lineage>
</organism>
<name>A0A8J6NIS4_9CHLR</name>
<comment type="caution">
    <text evidence="2">The sequence shown here is derived from an EMBL/GenBank/DDBJ whole genome shotgun (WGS) entry which is preliminary data.</text>
</comment>
<dbReference type="GO" id="GO:0016787">
    <property type="term" value="F:hydrolase activity"/>
    <property type="evidence" value="ECO:0007669"/>
    <property type="project" value="UniProtKB-KW"/>
</dbReference>
<dbReference type="PANTHER" id="PTHR42886:SF29">
    <property type="entry name" value="PUMMELIG, ISOFORM A"/>
    <property type="match status" value="1"/>
</dbReference>
<protein>
    <submittedName>
        <fullName evidence="2">Alpha/beta fold hydrolase</fullName>
    </submittedName>
</protein>
<proteinExistence type="predicted"/>
<keyword evidence="2" id="KW-0378">Hydrolase</keyword>
<accession>A0A8J6NIS4</accession>
<dbReference type="Proteomes" id="UP000614469">
    <property type="component" value="Unassembled WGS sequence"/>
</dbReference>
<dbReference type="SUPFAM" id="SSF53474">
    <property type="entry name" value="alpha/beta-Hydrolases"/>
    <property type="match status" value="1"/>
</dbReference>
<dbReference type="AlphaFoldDB" id="A0A8J6NIS4"/>
<evidence type="ECO:0000313" key="3">
    <source>
        <dbReference type="Proteomes" id="UP000614469"/>
    </source>
</evidence>
<dbReference type="InterPro" id="IPR000073">
    <property type="entry name" value="AB_hydrolase_1"/>
</dbReference>
<evidence type="ECO:0000313" key="2">
    <source>
        <dbReference type="EMBL" id="MBC8334412.1"/>
    </source>
</evidence>
<dbReference type="Gene3D" id="3.40.50.1820">
    <property type="entry name" value="alpha/beta hydrolase"/>
    <property type="match status" value="1"/>
</dbReference>
<dbReference type="EMBL" id="JACNJN010000064">
    <property type="protein sequence ID" value="MBC8334412.1"/>
    <property type="molecule type" value="Genomic_DNA"/>
</dbReference>
<evidence type="ECO:0000259" key="1">
    <source>
        <dbReference type="Pfam" id="PF00561"/>
    </source>
</evidence>
<dbReference type="PANTHER" id="PTHR42886">
    <property type="entry name" value="RE40534P-RELATED"/>
    <property type="match status" value="1"/>
</dbReference>
<dbReference type="InterPro" id="IPR029058">
    <property type="entry name" value="AB_hydrolase_fold"/>
</dbReference>